<keyword evidence="4 5" id="KW-0472">Membrane</keyword>
<protein>
    <submittedName>
        <fullName evidence="7">MFS transporter</fullName>
    </submittedName>
</protein>
<evidence type="ECO:0000313" key="7">
    <source>
        <dbReference type="EMBL" id="MFC5730329.1"/>
    </source>
</evidence>
<feature type="transmembrane region" description="Helical" evidence="5">
    <location>
        <begin position="319"/>
        <end position="341"/>
    </location>
</feature>
<name>A0ABW0ZLM9_9ACTN</name>
<dbReference type="Gene3D" id="1.20.1250.20">
    <property type="entry name" value="MFS general substrate transporter like domains"/>
    <property type="match status" value="2"/>
</dbReference>
<dbReference type="Proteomes" id="UP001596072">
    <property type="component" value="Unassembled WGS sequence"/>
</dbReference>
<evidence type="ECO:0000256" key="1">
    <source>
        <dbReference type="ARBA" id="ARBA00004651"/>
    </source>
</evidence>
<feature type="transmembrane region" description="Helical" evidence="5">
    <location>
        <begin position="223"/>
        <end position="242"/>
    </location>
</feature>
<feature type="transmembrane region" description="Helical" evidence="5">
    <location>
        <begin position="25"/>
        <end position="43"/>
    </location>
</feature>
<feature type="transmembrane region" description="Helical" evidence="5">
    <location>
        <begin position="362"/>
        <end position="380"/>
    </location>
</feature>
<comment type="caution">
    <text evidence="7">The sequence shown here is derived from an EMBL/GenBank/DDBJ whole genome shotgun (WGS) entry which is preliminary data.</text>
</comment>
<comment type="subcellular location">
    <subcellularLocation>
        <location evidence="1">Cell membrane</location>
        <topology evidence="1">Multi-pass membrane protein</topology>
    </subcellularLocation>
</comment>
<dbReference type="InterPro" id="IPR036259">
    <property type="entry name" value="MFS_trans_sf"/>
</dbReference>
<keyword evidence="8" id="KW-1185">Reference proteome</keyword>
<evidence type="ECO:0000259" key="6">
    <source>
        <dbReference type="PROSITE" id="PS50850"/>
    </source>
</evidence>
<feature type="transmembrane region" description="Helical" evidence="5">
    <location>
        <begin position="92"/>
        <end position="111"/>
    </location>
</feature>
<proteinExistence type="predicted"/>
<keyword evidence="3 5" id="KW-1133">Transmembrane helix</keyword>
<sequence>MISAATPRTAGGSPSREQVTPARRWAMLGVSTAAQASSAAMVHGPAFLIPVLHNRAGMSLPEAGLVAAAPMAGLMCTLILWGLVVDRRGERFAMLSGLTAVTAGGVAAAQLDGVWPMGAALFAAGAASGATNAASGRVVVGWFPPDRRGLAMGVRQCAQPIGVGVGALTMAVIAERSGVQAALWVPVGLAALSLALVALVLADPPRPPAREAGPAPSPYRADAYLARVHATSAMLVVPQFVVWTFGLTWLVEDLGWAAGLAGLVVALTQLLGAAGRIAAGYLSDTVASRMRPMRWIAGAAAATMLALGAVSVLPGMAAAVVAVTLLVVASTVTVADNGLAYTAVAERAGPFWSGRSLGVQNTSQYLVAALVPPLAGVVIAEWGYGAAFAVAGLLPLVAVAVAPVADEHQVS</sequence>
<feature type="domain" description="Major facilitator superfamily (MFS) profile" evidence="6">
    <location>
        <begin position="24"/>
        <end position="410"/>
    </location>
</feature>
<feature type="transmembrane region" description="Helical" evidence="5">
    <location>
        <begin position="254"/>
        <end position="274"/>
    </location>
</feature>
<feature type="transmembrane region" description="Helical" evidence="5">
    <location>
        <begin position="386"/>
        <end position="405"/>
    </location>
</feature>
<dbReference type="Pfam" id="PF07690">
    <property type="entry name" value="MFS_1"/>
    <property type="match status" value="1"/>
</dbReference>
<evidence type="ECO:0000256" key="3">
    <source>
        <dbReference type="ARBA" id="ARBA00022989"/>
    </source>
</evidence>
<dbReference type="PANTHER" id="PTHR23527">
    <property type="entry name" value="BLL3282 PROTEIN"/>
    <property type="match status" value="1"/>
</dbReference>
<accession>A0ABW0ZLM9</accession>
<dbReference type="SUPFAM" id="SSF103473">
    <property type="entry name" value="MFS general substrate transporter"/>
    <property type="match status" value="1"/>
</dbReference>
<dbReference type="RefSeq" id="WP_378527388.1">
    <property type="nucleotide sequence ID" value="NZ_JBHSNS010000008.1"/>
</dbReference>
<reference evidence="8" key="1">
    <citation type="journal article" date="2019" name="Int. J. Syst. Evol. Microbiol.">
        <title>The Global Catalogue of Microorganisms (GCM) 10K type strain sequencing project: providing services to taxonomists for standard genome sequencing and annotation.</title>
        <authorList>
            <consortium name="The Broad Institute Genomics Platform"/>
            <consortium name="The Broad Institute Genome Sequencing Center for Infectious Disease"/>
            <person name="Wu L."/>
            <person name="Ma J."/>
        </authorList>
    </citation>
    <scope>NUCLEOTIDE SEQUENCE [LARGE SCALE GENOMIC DNA]</scope>
    <source>
        <strain evidence="8">YIM 94188</strain>
    </source>
</reference>
<evidence type="ECO:0000256" key="5">
    <source>
        <dbReference type="SAM" id="Phobius"/>
    </source>
</evidence>
<dbReference type="InterPro" id="IPR011701">
    <property type="entry name" value="MFS"/>
</dbReference>
<dbReference type="InterPro" id="IPR052952">
    <property type="entry name" value="MFS-Transporter"/>
</dbReference>
<feature type="transmembrane region" description="Helical" evidence="5">
    <location>
        <begin position="63"/>
        <end position="85"/>
    </location>
</feature>
<dbReference type="PROSITE" id="PS50850">
    <property type="entry name" value="MFS"/>
    <property type="match status" value="1"/>
</dbReference>
<gene>
    <name evidence="7" type="ORF">ACFPQB_15505</name>
</gene>
<keyword evidence="2 5" id="KW-0812">Transmembrane</keyword>
<evidence type="ECO:0000313" key="8">
    <source>
        <dbReference type="Proteomes" id="UP001596072"/>
    </source>
</evidence>
<dbReference type="InterPro" id="IPR020846">
    <property type="entry name" value="MFS_dom"/>
</dbReference>
<dbReference type="PANTHER" id="PTHR23527:SF1">
    <property type="entry name" value="BLL3282 PROTEIN"/>
    <property type="match status" value="1"/>
</dbReference>
<organism evidence="7 8">
    <name type="scientific">Nocardioides vastitatis</name>
    <dbReference type="NCBI Taxonomy" id="2568655"/>
    <lineage>
        <taxon>Bacteria</taxon>
        <taxon>Bacillati</taxon>
        <taxon>Actinomycetota</taxon>
        <taxon>Actinomycetes</taxon>
        <taxon>Propionibacteriales</taxon>
        <taxon>Nocardioidaceae</taxon>
        <taxon>Nocardioides</taxon>
    </lineage>
</organism>
<feature type="transmembrane region" description="Helical" evidence="5">
    <location>
        <begin position="295"/>
        <end position="313"/>
    </location>
</feature>
<dbReference type="EMBL" id="JBHSNS010000008">
    <property type="protein sequence ID" value="MFC5730329.1"/>
    <property type="molecule type" value="Genomic_DNA"/>
</dbReference>
<evidence type="ECO:0000256" key="4">
    <source>
        <dbReference type="ARBA" id="ARBA00023136"/>
    </source>
</evidence>
<evidence type="ECO:0000256" key="2">
    <source>
        <dbReference type="ARBA" id="ARBA00022692"/>
    </source>
</evidence>
<feature type="transmembrane region" description="Helical" evidence="5">
    <location>
        <begin position="181"/>
        <end position="202"/>
    </location>
</feature>